<dbReference type="InterPro" id="IPR000073">
    <property type="entry name" value="AB_hydrolase_1"/>
</dbReference>
<feature type="domain" description="AB hydrolase-1" evidence="1">
    <location>
        <begin position="15"/>
        <end position="241"/>
    </location>
</feature>
<dbReference type="SUPFAM" id="SSF53474">
    <property type="entry name" value="alpha/beta-Hydrolases"/>
    <property type="match status" value="1"/>
</dbReference>
<evidence type="ECO:0000313" key="2">
    <source>
        <dbReference type="EMBL" id="SEF00121.1"/>
    </source>
</evidence>
<protein>
    <submittedName>
        <fullName evidence="2">Pimeloyl-ACP methyl ester carboxylesterase</fullName>
    </submittedName>
</protein>
<reference evidence="3" key="1">
    <citation type="submission" date="2016-10" db="EMBL/GenBank/DDBJ databases">
        <authorList>
            <person name="Varghese N."/>
            <person name="Submissions S."/>
        </authorList>
    </citation>
    <scope>NUCLEOTIDE SEQUENCE [LARGE SCALE GENOMIC DNA]</scope>
    <source>
        <strain evidence="3">DSM 21368</strain>
    </source>
</reference>
<dbReference type="Proteomes" id="UP000199220">
    <property type="component" value="Unassembled WGS sequence"/>
</dbReference>
<dbReference type="PRINTS" id="PR00111">
    <property type="entry name" value="ABHYDROLASE"/>
</dbReference>
<dbReference type="STRING" id="648782.SAMN04488554_4268"/>
<organism evidence="2 3">
    <name type="scientific">Ruania alba</name>
    <dbReference type="NCBI Taxonomy" id="648782"/>
    <lineage>
        <taxon>Bacteria</taxon>
        <taxon>Bacillati</taxon>
        <taxon>Actinomycetota</taxon>
        <taxon>Actinomycetes</taxon>
        <taxon>Micrococcales</taxon>
        <taxon>Ruaniaceae</taxon>
        <taxon>Ruania</taxon>
    </lineage>
</organism>
<evidence type="ECO:0000313" key="3">
    <source>
        <dbReference type="Proteomes" id="UP000199220"/>
    </source>
</evidence>
<dbReference type="GO" id="GO:0003824">
    <property type="term" value="F:catalytic activity"/>
    <property type="evidence" value="ECO:0007669"/>
    <property type="project" value="UniProtKB-ARBA"/>
</dbReference>
<name>A0A1H5NGW6_9MICO</name>
<proteinExistence type="predicted"/>
<dbReference type="PANTHER" id="PTHR43433:SF5">
    <property type="entry name" value="AB HYDROLASE-1 DOMAIN-CONTAINING PROTEIN"/>
    <property type="match status" value="1"/>
</dbReference>
<dbReference type="EMBL" id="FNTX01000002">
    <property type="protein sequence ID" value="SEF00121.1"/>
    <property type="molecule type" value="Genomic_DNA"/>
</dbReference>
<gene>
    <name evidence="2" type="ORF">SAMN04488554_4268</name>
</gene>
<dbReference type="Gene3D" id="3.40.50.1820">
    <property type="entry name" value="alpha/beta hydrolase"/>
    <property type="match status" value="1"/>
</dbReference>
<dbReference type="OrthoDB" id="9785847at2"/>
<keyword evidence="3" id="KW-1185">Reference proteome</keyword>
<evidence type="ECO:0000259" key="1">
    <source>
        <dbReference type="Pfam" id="PF12697"/>
    </source>
</evidence>
<dbReference type="InterPro" id="IPR029058">
    <property type="entry name" value="AB_hydrolase_fold"/>
</dbReference>
<dbReference type="AlphaFoldDB" id="A0A1H5NGW6"/>
<dbReference type="Pfam" id="PF12697">
    <property type="entry name" value="Abhydrolase_6"/>
    <property type="match status" value="1"/>
</dbReference>
<dbReference type="PANTHER" id="PTHR43433">
    <property type="entry name" value="HYDROLASE, ALPHA/BETA FOLD FAMILY PROTEIN"/>
    <property type="match status" value="1"/>
</dbReference>
<dbReference type="InterPro" id="IPR050471">
    <property type="entry name" value="AB_hydrolase"/>
</dbReference>
<accession>A0A1H5NGW6</accession>
<sequence length="253" mass="26015">MLTVNAYGPTVTEPLVLLHGFPFDSRMWADVLAAMPRVGVLTMDAPGFGRSAPIDGGLEDYADAVAETLTARGVQRAVVAGLSMGGYVALALAERHPDRLAGIGLLDTKAQADPEPARQNRLRVADAALGPEGAAAVAPMIDVLTAPGAPAQVRATVTRWLEEAPPSGIAWGQRAMAARPDRLNVLDGLDIPGLVLRGSDDATASVADHEAMSRALGTDVVQVAGAGHMSAVEAPGAVAEALSDLVARVRHTG</sequence>